<feature type="compositionally biased region" description="Polar residues" evidence="1">
    <location>
        <begin position="124"/>
        <end position="133"/>
    </location>
</feature>
<dbReference type="InterPro" id="IPR056124">
    <property type="entry name" value="DUF7707"/>
</dbReference>
<evidence type="ECO:0000256" key="2">
    <source>
        <dbReference type="SAM" id="SignalP"/>
    </source>
</evidence>
<organism evidence="4 5">
    <name type="scientific">Thelonectria olida</name>
    <dbReference type="NCBI Taxonomy" id="1576542"/>
    <lineage>
        <taxon>Eukaryota</taxon>
        <taxon>Fungi</taxon>
        <taxon>Dikarya</taxon>
        <taxon>Ascomycota</taxon>
        <taxon>Pezizomycotina</taxon>
        <taxon>Sordariomycetes</taxon>
        <taxon>Hypocreomycetidae</taxon>
        <taxon>Hypocreales</taxon>
        <taxon>Nectriaceae</taxon>
        <taxon>Thelonectria</taxon>
    </lineage>
</organism>
<feature type="signal peptide" evidence="2">
    <location>
        <begin position="1"/>
        <end position="21"/>
    </location>
</feature>
<feature type="chain" id="PRO_5040438209" description="DUF7707 domain-containing protein" evidence="2">
    <location>
        <begin position="22"/>
        <end position="206"/>
    </location>
</feature>
<dbReference type="OrthoDB" id="2439692at2759"/>
<name>A0A9P8WJV1_9HYPO</name>
<dbReference type="PANTHER" id="PTHR38118">
    <property type="entry name" value="ANCHORED CELL WALL PROTEIN 11-RELATED"/>
    <property type="match status" value="1"/>
</dbReference>
<feature type="region of interest" description="Disordered" evidence="1">
    <location>
        <begin position="123"/>
        <end position="152"/>
    </location>
</feature>
<evidence type="ECO:0000313" key="5">
    <source>
        <dbReference type="Proteomes" id="UP000777438"/>
    </source>
</evidence>
<reference evidence="4 5" key="1">
    <citation type="journal article" date="2021" name="Nat. Commun.">
        <title>Genetic determinants of endophytism in the Arabidopsis root mycobiome.</title>
        <authorList>
            <person name="Mesny F."/>
            <person name="Miyauchi S."/>
            <person name="Thiergart T."/>
            <person name="Pickel B."/>
            <person name="Atanasova L."/>
            <person name="Karlsson M."/>
            <person name="Huettel B."/>
            <person name="Barry K.W."/>
            <person name="Haridas S."/>
            <person name="Chen C."/>
            <person name="Bauer D."/>
            <person name="Andreopoulos W."/>
            <person name="Pangilinan J."/>
            <person name="LaButti K."/>
            <person name="Riley R."/>
            <person name="Lipzen A."/>
            <person name="Clum A."/>
            <person name="Drula E."/>
            <person name="Henrissat B."/>
            <person name="Kohler A."/>
            <person name="Grigoriev I.V."/>
            <person name="Martin F.M."/>
            <person name="Hacquard S."/>
        </authorList>
    </citation>
    <scope>NUCLEOTIDE SEQUENCE [LARGE SCALE GENOMIC DNA]</scope>
    <source>
        <strain evidence="4 5">MPI-CAGE-CH-0241</strain>
    </source>
</reference>
<sequence>MPSLRNSILAIAATLIATASSDYVIDPDSVSKSTREYWCSSEITTCPLICQLTSDGTTKVNECDPDTLTYGCICGDGKQPNVSQYSLTLPYYVCQEWGNQCVEKCDGSNSCASDCRQNHPCGAQNPQKANKTKSTGTASATGASATASGTDDADTVYTDVASTDSADSDNSDSSSDKGGAAMALEAGSRWGLAVVLGSMFAGFALL</sequence>
<dbReference type="Pfam" id="PF24808">
    <property type="entry name" value="DUF7707"/>
    <property type="match status" value="1"/>
</dbReference>
<dbReference type="PANTHER" id="PTHR38118:SF2">
    <property type="entry name" value="CDP-ALCOHOL PHOSPHATIDYLTRANSFERASE PROTEIN"/>
    <property type="match status" value="1"/>
</dbReference>
<evidence type="ECO:0000256" key="1">
    <source>
        <dbReference type="SAM" id="MobiDB-lite"/>
    </source>
</evidence>
<dbReference type="Proteomes" id="UP000777438">
    <property type="component" value="Unassembled WGS sequence"/>
</dbReference>
<evidence type="ECO:0000259" key="3">
    <source>
        <dbReference type="Pfam" id="PF24808"/>
    </source>
</evidence>
<comment type="caution">
    <text evidence="4">The sequence shown here is derived from an EMBL/GenBank/DDBJ whole genome shotgun (WGS) entry which is preliminary data.</text>
</comment>
<feature type="compositionally biased region" description="Low complexity" evidence="1">
    <location>
        <begin position="134"/>
        <end position="152"/>
    </location>
</feature>
<keyword evidence="5" id="KW-1185">Reference proteome</keyword>
<dbReference type="EMBL" id="JAGPYM010000001">
    <property type="protein sequence ID" value="KAH6900657.1"/>
    <property type="molecule type" value="Genomic_DNA"/>
</dbReference>
<protein>
    <recommendedName>
        <fullName evidence="3">DUF7707 domain-containing protein</fullName>
    </recommendedName>
</protein>
<gene>
    <name evidence="4" type="ORF">B0T10DRAFT_555185</name>
</gene>
<feature type="domain" description="DUF7707" evidence="3">
    <location>
        <begin position="24"/>
        <end position="126"/>
    </location>
</feature>
<evidence type="ECO:0000313" key="4">
    <source>
        <dbReference type="EMBL" id="KAH6900657.1"/>
    </source>
</evidence>
<dbReference type="AlphaFoldDB" id="A0A9P8WJV1"/>
<accession>A0A9P8WJV1</accession>
<proteinExistence type="predicted"/>
<keyword evidence="2" id="KW-0732">Signal</keyword>